<evidence type="ECO:0000313" key="2">
    <source>
        <dbReference type="Proteomes" id="UP000288216"/>
    </source>
</evidence>
<accession>A0A401PH11</accession>
<reference evidence="1 2" key="1">
    <citation type="journal article" date="2018" name="Nat. Ecol. Evol.">
        <title>Shark genomes provide insights into elasmobranch evolution and the origin of vertebrates.</title>
        <authorList>
            <person name="Hara Y"/>
            <person name="Yamaguchi K"/>
            <person name="Onimaru K"/>
            <person name="Kadota M"/>
            <person name="Koyanagi M"/>
            <person name="Keeley SD"/>
            <person name="Tatsumi K"/>
            <person name="Tanaka K"/>
            <person name="Motone F"/>
            <person name="Kageyama Y"/>
            <person name="Nozu R"/>
            <person name="Adachi N"/>
            <person name="Nishimura O"/>
            <person name="Nakagawa R"/>
            <person name="Tanegashima C"/>
            <person name="Kiyatake I"/>
            <person name="Matsumoto R"/>
            <person name="Murakumo K"/>
            <person name="Nishida K"/>
            <person name="Terakita A"/>
            <person name="Kuratani S"/>
            <person name="Sato K"/>
            <person name="Hyodo S Kuraku.S."/>
        </authorList>
    </citation>
    <scope>NUCLEOTIDE SEQUENCE [LARGE SCALE GENOMIC DNA]</scope>
</reference>
<name>A0A401PH11_SCYTO</name>
<sequence length="136" mass="15645">MVLESYYYLRNVPVECLSDKMQTNISSPVLALDVSVISSKEMPKTPHIFRIMRDAETPCRLSCLYSRDLAHKDSQKAKHTLGQAKFHISHWKWNNPFPQLTRINVPARKCVKLTSETTGLPNTILKIMKFDSHVCE</sequence>
<protein>
    <submittedName>
        <fullName evidence="1">Uncharacterized protein</fullName>
    </submittedName>
</protein>
<dbReference type="EMBL" id="BFAA01002099">
    <property type="protein sequence ID" value="GCB72420.1"/>
    <property type="molecule type" value="Genomic_DNA"/>
</dbReference>
<comment type="caution">
    <text evidence="1">The sequence shown here is derived from an EMBL/GenBank/DDBJ whole genome shotgun (WGS) entry which is preliminary data.</text>
</comment>
<proteinExistence type="predicted"/>
<dbReference type="AlphaFoldDB" id="A0A401PH11"/>
<keyword evidence="2" id="KW-1185">Reference proteome</keyword>
<evidence type="ECO:0000313" key="1">
    <source>
        <dbReference type="EMBL" id="GCB72420.1"/>
    </source>
</evidence>
<gene>
    <name evidence="1" type="ORF">scyTo_0006295</name>
</gene>
<dbReference type="Proteomes" id="UP000288216">
    <property type="component" value="Unassembled WGS sequence"/>
</dbReference>
<organism evidence="1 2">
    <name type="scientific">Scyliorhinus torazame</name>
    <name type="common">Cloudy catshark</name>
    <name type="synonym">Catulus torazame</name>
    <dbReference type="NCBI Taxonomy" id="75743"/>
    <lineage>
        <taxon>Eukaryota</taxon>
        <taxon>Metazoa</taxon>
        <taxon>Chordata</taxon>
        <taxon>Craniata</taxon>
        <taxon>Vertebrata</taxon>
        <taxon>Chondrichthyes</taxon>
        <taxon>Elasmobranchii</taxon>
        <taxon>Galeomorphii</taxon>
        <taxon>Galeoidea</taxon>
        <taxon>Carcharhiniformes</taxon>
        <taxon>Scyliorhinidae</taxon>
        <taxon>Scyliorhinus</taxon>
    </lineage>
</organism>